<name>A0A229NU87_9BACL</name>
<evidence type="ECO:0008006" key="5">
    <source>
        <dbReference type="Google" id="ProtNLM"/>
    </source>
</evidence>
<organism evidence="3 4">
    <name type="scientific">Paenibacillus herberti</name>
    <dbReference type="NCBI Taxonomy" id="1619309"/>
    <lineage>
        <taxon>Bacteria</taxon>
        <taxon>Bacillati</taxon>
        <taxon>Bacillota</taxon>
        <taxon>Bacilli</taxon>
        <taxon>Bacillales</taxon>
        <taxon>Paenibacillaceae</taxon>
        <taxon>Paenibacillus</taxon>
    </lineage>
</organism>
<keyword evidence="4" id="KW-1185">Reference proteome</keyword>
<evidence type="ECO:0000256" key="1">
    <source>
        <dbReference type="ARBA" id="ARBA00022603"/>
    </source>
</evidence>
<dbReference type="Proteomes" id="UP000215145">
    <property type="component" value="Unassembled WGS sequence"/>
</dbReference>
<dbReference type="GO" id="GO:0005886">
    <property type="term" value="C:plasma membrane"/>
    <property type="evidence" value="ECO:0007669"/>
    <property type="project" value="TreeGrafter"/>
</dbReference>
<reference evidence="3 4" key="1">
    <citation type="submission" date="2017-07" db="EMBL/GenBank/DDBJ databases">
        <title>Paenibacillus herberti R33 genome sequencing and assembly.</title>
        <authorList>
            <person name="Su W."/>
        </authorList>
    </citation>
    <scope>NUCLEOTIDE SEQUENCE [LARGE SCALE GENOMIC DNA]</scope>
    <source>
        <strain evidence="3 4">R33</strain>
    </source>
</reference>
<dbReference type="GO" id="GO:0032259">
    <property type="term" value="P:methylation"/>
    <property type="evidence" value="ECO:0007669"/>
    <property type="project" value="UniProtKB-KW"/>
</dbReference>
<dbReference type="GO" id="GO:0071770">
    <property type="term" value="P:DIM/DIP cell wall layer assembly"/>
    <property type="evidence" value="ECO:0007669"/>
    <property type="project" value="TreeGrafter"/>
</dbReference>
<comment type="caution">
    <text evidence="3">The sequence shown here is derived from an EMBL/GenBank/DDBJ whole genome shotgun (WGS) entry which is preliminary data.</text>
</comment>
<evidence type="ECO:0000313" key="4">
    <source>
        <dbReference type="Proteomes" id="UP000215145"/>
    </source>
</evidence>
<dbReference type="GO" id="GO:0008168">
    <property type="term" value="F:methyltransferase activity"/>
    <property type="evidence" value="ECO:0007669"/>
    <property type="project" value="UniProtKB-KW"/>
</dbReference>
<dbReference type="AlphaFoldDB" id="A0A229NU87"/>
<dbReference type="OrthoDB" id="176403at2"/>
<proteinExistence type="predicted"/>
<dbReference type="Gene3D" id="3.40.50.150">
    <property type="entry name" value="Vaccinia Virus protein VP39"/>
    <property type="match status" value="1"/>
</dbReference>
<dbReference type="EMBL" id="NMUQ01000003">
    <property type="protein sequence ID" value="OXM13476.1"/>
    <property type="molecule type" value="Genomic_DNA"/>
</dbReference>
<dbReference type="SUPFAM" id="SSF53335">
    <property type="entry name" value="S-adenosyl-L-methionine-dependent methyltransferases"/>
    <property type="match status" value="1"/>
</dbReference>
<sequence length="223" mass="25197">MRMTETWTFYNPVFEMNLISPLFESESAWRGHVRFGYDLVANTRPPLVVELGTHYGSSFFSFCQAAKDLSLKGTQLHAVDTWEGDAHSGHYDENVFSMVSRVAERFPHALLNRNTFDDASLQYPDGSIDILHVDGLHTYEAVRHDCEVWMPKLAPGGLLLIHDTEMRIGDFGVWQWWQELSARCPSFSFGHSAGLGVAAPNGSGPVMEMLLASYPLLREHYSR</sequence>
<dbReference type="InterPro" id="IPR029063">
    <property type="entry name" value="SAM-dependent_MTases_sf"/>
</dbReference>
<accession>A0A229NU87</accession>
<dbReference type="PANTHER" id="PTHR40048:SF1">
    <property type="entry name" value="RHAMNOSYL O-METHYLTRANSFERASE"/>
    <property type="match status" value="1"/>
</dbReference>
<dbReference type="Pfam" id="PF13578">
    <property type="entry name" value="Methyltransf_24"/>
    <property type="match status" value="1"/>
</dbReference>
<dbReference type="PANTHER" id="PTHR40048">
    <property type="entry name" value="RHAMNOSYL O-METHYLTRANSFERASE"/>
    <property type="match status" value="1"/>
</dbReference>
<keyword evidence="2" id="KW-0808">Transferase</keyword>
<gene>
    <name evidence="3" type="ORF">CGZ75_20765</name>
</gene>
<evidence type="ECO:0000256" key="2">
    <source>
        <dbReference type="ARBA" id="ARBA00022679"/>
    </source>
</evidence>
<protein>
    <recommendedName>
        <fullName evidence="5">Class I SAM-dependent methyltransferase</fullName>
    </recommendedName>
</protein>
<keyword evidence="1" id="KW-0489">Methyltransferase</keyword>
<evidence type="ECO:0000313" key="3">
    <source>
        <dbReference type="EMBL" id="OXM13476.1"/>
    </source>
</evidence>